<organism evidence="1 2">
    <name type="scientific">Eumeta variegata</name>
    <name type="common">Bagworm moth</name>
    <name type="synonym">Eumeta japonica</name>
    <dbReference type="NCBI Taxonomy" id="151549"/>
    <lineage>
        <taxon>Eukaryota</taxon>
        <taxon>Metazoa</taxon>
        <taxon>Ecdysozoa</taxon>
        <taxon>Arthropoda</taxon>
        <taxon>Hexapoda</taxon>
        <taxon>Insecta</taxon>
        <taxon>Pterygota</taxon>
        <taxon>Neoptera</taxon>
        <taxon>Endopterygota</taxon>
        <taxon>Lepidoptera</taxon>
        <taxon>Glossata</taxon>
        <taxon>Ditrysia</taxon>
        <taxon>Tineoidea</taxon>
        <taxon>Psychidae</taxon>
        <taxon>Oiketicinae</taxon>
        <taxon>Eumeta</taxon>
    </lineage>
</organism>
<dbReference type="EMBL" id="BGZK01000258">
    <property type="protein sequence ID" value="GBP32350.1"/>
    <property type="molecule type" value="Genomic_DNA"/>
</dbReference>
<dbReference type="Proteomes" id="UP000299102">
    <property type="component" value="Unassembled WGS sequence"/>
</dbReference>
<dbReference type="AlphaFoldDB" id="A0A4C1V1F4"/>
<comment type="caution">
    <text evidence="1">The sequence shown here is derived from an EMBL/GenBank/DDBJ whole genome shotgun (WGS) entry which is preliminary data.</text>
</comment>
<name>A0A4C1V1F4_EUMVA</name>
<gene>
    <name evidence="1" type="ORF">EVAR_25605_1</name>
</gene>
<protein>
    <submittedName>
        <fullName evidence="1">Uncharacterized protein</fullName>
    </submittedName>
</protein>
<evidence type="ECO:0000313" key="2">
    <source>
        <dbReference type="Proteomes" id="UP000299102"/>
    </source>
</evidence>
<keyword evidence="2" id="KW-1185">Reference proteome</keyword>
<sequence>MLFVSSFVSTSVQIRSDSRPALDLPADVDSIIPGPILYAPDAGQCIRIMESRARARATAAARFTPQLAGRFPAEDNPKGYRGARATRAAGSGYRAAAQAAGSAR</sequence>
<evidence type="ECO:0000313" key="1">
    <source>
        <dbReference type="EMBL" id="GBP32350.1"/>
    </source>
</evidence>
<proteinExistence type="predicted"/>
<accession>A0A4C1V1F4</accession>
<reference evidence="1 2" key="1">
    <citation type="journal article" date="2019" name="Commun. Biol.">
        <title>The bagworm genome reveals a unique fibroin gene that provides high tensile strength.</title>
        <authorList>
            <person name="Kono N."/>
            <person name="Nakamura H."/>
            <person name="Ohtoshi R."/>
            <person name="Tomita M."/>
            <person name="Numata K."/>
            <person name="Arakawa K."/>
        </authorList>
    </citation>
    <scope>NUCLEOTIDE SEQUENCE [LARGE SCALE GENOMIC DNA]</scope>
</reference>